<dbReference type="Gene3D" id="3.40.50.1820">
    <property type="entry name" value="alpha/beta hydrolase"/>
    <property type="match status" value="1"/>
</dbReference>
<organism evidence="3 4">
    <name type="scientific">Maribacter aquimaris</name>
    <dbReference type="NCBI Taxonomy" id="2737171"/>
    <lineage>
        <taxon>Bacteria</taxon>
        <taxon>Pseudomonadati</taxon>
        <taxon>Bacteroidota</taxon>
        <taxon>Flavobacteriia</taxon>
        <taxon>Flavobacteriales</taxon>
        <taxon>Flavobacteriaceae</taxon>
        <taxon>Maribacter</taxon>
    </lineage>
</organism>
<dbReference type="GO" id="GO:0016787">
    <property type="term" value="F:hydrolase activity"/>
    <property type="evidence" value="ECO:0007669"/>
    <property type="project" value="UniProtKB-KW"/>
</dbReference>
<dbReference type="PANTHER" id="PTHR48081">
    <property type="entry name" value="AB HYDROLASE SUPERFAMILY PROTEIN C4A8.06C"/>
    <property type="match status" value="1"/>
</dbReference>
<dbReference type="EMBL" id="JABTCF010000004">
    <property type="protein sequence ID" value="MBD0777843.1"/>
    <property type="molecule type" value="Genomic_DNA"/>
</dbReference>
<reference evidence="3" key="1">
    <citation type="submission" date="2020-05" db="EMBL/GenBank/DDBJ databases">
        <title>The draft genome sequence of Maribacter sp. ANRC-HE7.</title>
        <authorList>
            <person name="Mu L."/>
        </authorList>
    </citation>
    <scope>NUCLEOTIDE SEQUENCE</scope>
    <source>
        <strain evidence="3">ANRC-HE7</strain>
    </source>
</reference>
<dbReference type="Pfam" id="PF20434">
    <property type="entry name" value="BD-FAE"/>
    <property type="match status" value="1"/>
</dbReference>
<dbReference type="RefSeq" id="WP_188243354.1">
    <property type="nucleotide sequence ID" value="NZ_JABTCF010000004.1"/>
</dbReference>
<dbReference type="Proteomes" id="UP001166021">
    <property type="component" value="Unassembled WGS sequence"/>
</dbReference>
<evidence type="ECO:0000313" key="4">
    <source>
        <dbReference type="Proteomes" id="UP001166021"/>
    </source>
</evidence>
<evidence type="ECO:0000259" key="2">
    <source>
        <dbReference type="Pfam" id="PF20434"/>
    </source>
</evidence>
<dbReference type="InterPro" id="IPR029058">
    <property type="entry name" value="AB_hydrolase_fold"/>
</dbReference>
<dbReference type="InterPro" id="IPR050300">
    <property type="entry name" value="GDXG_lipolytic_enzyme"/>
</dbReference>
<evidence type="ECO:0000313" key="3">
    <source>
        <dbReference type="EMBL" id="MBD0777843.1"/>
    </source>
</evidence>
<evidence type="ECO:0000256" key="1">
    <source>
        <dbReference type="ARBA" id="ARBA00022801"/>
    </source>
</evidence>
<protein>
    <submittedName>
        <fullName evidence="3">Alpha/beta hydrolase fold domain-containing protein</fullName>
    </submittedName>
</protein>
<accession>A0ABR7V3X2</accession>
<keyword evidence="4" id="KW-1185">Reference proteome</keyword>
<feature type="domain" description="BD-FAE-like" evidence="2">
    <location>
        <begin position="48"/>
        <end position="176"/>
    </location>
</feature>
<comment type="caution">
    <text evidence="3">The sequence shown here is derived from an EMBL/GenBank/DDBJ whole genome shotgun (WGS) entry which is preliminary data.</text>
</comment>
<dbReference type="InterPro" id="IPR049492">
    <property type="entry name" value="BD-FAE-like_dom"/>
</dbReference>
<dbReference type="SUPFAM" id="SSF53474">
    <property type="entry name" value="alpha/beta-Hydrolases"/>
    <property type="match status" value="1"/>
</dbReference>
<gene>
    <name evidence="3" type="ORF">HPE56_08560</name>
</gene>
<keyword evidence="1 3" id="KW-0378">Hydrolase</keyword>
<sequence>MKYLTTIIFIIATNVTVAQTIYLDSVFSEVTKTTYNYGPKKNETFQFDFYVAGAVREKMPLVVYVHGGGFSGGSRDAEKVVGFATELAQRGYAVASVSYRLIMKDIGFGCDVESSMKIAAFDSASYDVSLAIKYILENSQELGIDQGKIILAGSSAGAETVLNMAFVQENEILPSDFKYAGVIGMAGAIKTLQEIDENRAIPTQLFHGTGDKLVPYNIAPHRYCKGNDKGFIILYGSKPIAERLKSLGGSYYFTTINDGGHNWAESSMSKGFDEIIDFLYHDVINVKTIRQTDRAINDL</sequence>
<name>A0ABR7V3X2_9FLAO</name>
<proteinExistence type="predicted"/>